<organism evidence="2 3">
    <name type="scientific">Anaerohalosphaera lusitana</name>
    <dbReference type="NCBI Taxonomy" id="1936003"/>
    <lineage>
        <taxon>Bacteria</taxon>
        <taxon>Pseudomonadati</taxon>
        <taxon>Planctomycetota</taxon>
        <taxon>Phycisphaerae</taxon>
        <taxon>Sedimentisphaerales</taxon>
        <taxon>Anaerohalosphaeraceae</taxon>
        <taxon>Anaerohalosphaera</taxon>
    </lineage>
</organism>
<sequence>MELTRTIAQYSTAILEMLGIMIIVALSLYSVLYTCIALLKGAEHHDAFRDCRQKLARGIVTGLELLIAADVIKTVALDLTFTSIGALAAIVLIRTFLSATLELEMTGNWPWQQNK</sequence>
<evidence type="ECO:0000256" key="1">
    <source>
        <dbReference type="SAM" id="Phobius"/>
    </source>
</evidence>
<dbReference type="OrthoDB" id="9812897at2"/>
<dbReference type="EMBL" id="CP019791">
    <property type="protein sequence ID" value="AQT68130.1"/>
    <property type="molecule type" value="Genomic_DNA"/>
</dbReference>
<protein>
    <recommendedName>
        <fullName evidence="4">DUF1622 domain-containing protein</fullName>
    </recommendedName>
</protein>
<feature type="transmembrane region" description="Helical" evidence="1">
    <location>
        <begin position="75"/>
        <end position="97"/>
    </location>
</feature>
<dbReference type="KEGG" id="alus:STSP2_01285"/>
<proteinExistence type="predicted"/>
<name>A0A1U9NKL2_9BACT</name>
<dbReference type="PANTHER" id="PTHR38468:SF1">
    <property type="entry name" value="SLL0939 PROTEIN"/>
    <property type="match status" value="1"/>
</dbReference>
<keyword evidence="1" id="KW-1133">Transmembrane helix</keyword>
<evidence type="ECO:0000313" key="3">
    <source>
        <dbReference type="Proteomes" id="UP000189674"/>
    </source>
</evidence>
<gene>
    <name evidence="2" type="ORF">STSP2_01285</name>
</gene>
<evidence type="ECO:0000313" key="2">
    <source>
        <dbReference type="EMBL" id="AQT68130.1"/>
    </source>
</evidence>
<feature type="transmembrane region" description="Helical" evidence="1">
    <location>
        <begin position="20"/>
        <end position="39"/>
    </location>
</feature>
<dbReference type="Proteomes" id="UP000189674">
    <property type="component" value="Chromosome"/>
</dbReference>
<dbReference type="RefSeq" id="WP_146660866.1">
    <property type="nucleotide sequence ID" value="NZ_CP019791.1"/>
</dbReference>
<dbReference type="Pfam" id="PF07784">
    <property type="entry name" value="DUF1622"/>
    <property type="match status" value="1"/>
</dbReference>
<dbReference type="PANTHER" id="PTHR38468">
    <property type="entry name" value="SLL0939 PROTEIN"/>
    <property type="match status" value="1"/>
</dbReference>
<dbReference type="InterPro" id="IPR012427">
    <property type="entry name" value="DUF1622"/>
</dbReference>
<dbReference type="AlphaFoldDB" id="A0A1U9NKL2"/>
<evidence type="ECO:0008006" key="4">
    <source>
        <dbReference type="Google" id="ProtNLM"/>
    </source>
</evidence>
<reference evidence="3" key="1">
    <citation type="submission" date="2017-02" db="EMBL/GenBank/DDBJ databases">
        <title>Comparative genomics and description of representatives of a novel lineage of planctomycetes thriving in anoxic sediments.</title>
        <authorList>
            <person name="Spring S."/>
            <person name="Bunk B."/>
            <person name="Sproer C."/>
        </authorList>
    </citation>
    <scope>NUCLEOTIDE SEQUENCE [LARGE SCALE GENOMIC DNA]</scope>
    <source>
        <strain evidence="3">ST-NAGAB-D1</strain>
    </source>
</reference>
<keyword evidence="1" id="KW-0812">Transmembrane</keyword>
<accession>A0A1U9NKL2</accession>
<keyword evidence="3" id="KW-1185">Reference proteome</keyword>
<dbReference type="STRING" id="1936003.STSP2_01285"/>
<keyword evidence="1" id="KW-0472">Membrane</keyword>